<dbReference type="EMBL" id="CAADRP010001540">
    <property type="protein sequence ID" value="VFU40059.1"/>
    <property type="molecule type" value="Genomic_DNA"/>
</dbReference>
<name>A0A6N2LIV6_SALVM</name>
<accession>A0A6N2LIV6</accession>
<dbReference type="AlphaFoldDB" id="A0A6N2LIV6"/>
<gene>
    <name evidence="1" type="ORF">SVIM_LOCUS226847</name>
</gene>
<evidence type="ECO:0000313" key="1">
    <source>
        <dbReference type="EMBL" id="VFU40059.1"/>
    </source>
</evidence>
<organism evidence="1">
    <name type="scientific">Salix viminalis</name>
    <name type="common">Common osier</name>
    <name type="synonym">Basket willow</name>
    <dbReference type="NCBI Taxonomy" id="40686"/>
    <lineage>
        <taxon>Eukaryota</taxon>
        <taxon>Viridiplantae</taxon>
        <taxon>Streptophyta</taxon>
        <taxon>Embryophyta</taxon>
        <taxon>Tracheophyta</taxon>
        <taxon>Spermatophyta</taxon>
        <taxon>Magnoliopsida</taxon>
        <taxon>eudicotyledons</taxon>
        <taxon>Gunneridae</taxon>
        <taxon>Pentapetalae</taxon>
        <taxon>rosids</taxon>
        <taxon>fabids</taxon>
        <taxon>Malpighiales</taxon>
        <taxon>Salicaceae</taxon>
        <taxon>Saliceae</taxon>
        <taxon>Salix</taxon>
    </lineage>
</organism>
<reference evidence="1" key="1">
    <citation type="submission" date="2019-03" db="EMBL/GenBank/DDBJ databases">
        <authorList>
            <person name="Mank J."/>
            <person name="Almeida P."/>
        </authorList>
    </citation>
    <scope>NUCLEOTIDE SEQUENCE</scope>
    <source>
        <strain evidence="1">78183</strain>
    </source>
</reference>
<proteinExistence type="predicted"/>
<sequence length="74" mass="8514">MQTSFYEGKNPLISYRAEQNQKKGVRKPCKNLEAAPLHNSRPGEIEFSRISANFKARAHWIGQVLKVSKTSRKR</sequence>
<protein>
    <submittedName>
        <fullName evidence="1">Uncharacterized protein</fullName>
    </submittedName>
</protein>